<gene>
    <name evidence="9" type="ORF">CLV44_104139</name>
</gene>
<dbReference type="EMBL" id="PYGI01000004">
    <property type="protein sequence ID" value="PSL15528.1"/>
    <property type="molecule type" value="Genomic_DNA"/>
</dbReference>
<evidence type="ECO:0000256" key="1">
    <source>
        <dbReference type="ARBA" id="ARBA00004651"/>
    </source>
</evidence>
<dbReference type="Pfam" id="PF01810">
    <property type="entry name" value="LysE"/>
    <property type="match status" value="1"/>
</dbReference>
<dbReference type="PANTHER" id="PTHR30086">
    <property type="entry name" value="ARGININE EXPORTER PROTEIN ARGO"/>
    <property type="match status" value="1"/>
</dbReference>
<dbReference type="GO" id="GO:0042970">
    <property type="term" value="F:homoserine transmembrane transporter activity"/>
    <property type="evidence" value="ECO:0007669"/>
    <property type="project" value="TreeGrafter"/>
</dbReference>
<dbReference type="InterPro" id="IPR001123">
    <property type="entry name" value="LeuE-type"/>
</dbReference>
<keyword evidence="6 7" id="KW-0472">Membrane</keyword>
<accession>A0A2P8F1F9</accession>
<keyword evidence="10" id="KW-1185">Reference proteome</keyword>
<protein>
    <submittedName>
        <fullName evidence="9">Homoserine/homoserine lactone efflux protein</fullName>
    </submittedName>
</protein>
<feature type="transmembrane region" description="Helical" evidence="7">
    <location>
        <begin position="112"/>
        <end position="134"/>
    </location>
</feature>
<evidence type="ECO:0000256" key="7">
    <source>
        <dbReference type="SAM" id="Phobius"/>
    </source>
</evidence>
<evidence type="ECO:0000313" key="10">
    <source>
        <dbReference type="Proteomes" id="UP000242133"/>
    </source>
</evidence>
<evidence type="ECO:0000256" key="3">
    <source>
        <dbReference type="ARBA" id="ARBA00022475"/>
    </source>
</evidence>
<evidence type="ECO:0000256" key="6">
    <source>
        <dbReference type="ARBA" id="ARBA00023136"/>
    </source>
</evidence>
<evidence type="ECO:0000256" key="8">
    <source>
        <dbReference type="SAM" id="SignalP"/>
    </source>
</evidence>
<sequence length="205" mass="21849">MMNLEIWIALFGTAVLISLSPGAGAATAMSAGLTYGVRGAGWTTFGLMAGYAIQILIVAVGLGSLIESSPELFTTIKWVGVGYLVWLGIQFWRQRQSADIESQISAPGPKRFWQAVLVNTTNPKGIVFLVALMPQFIDPTLPQQPQLLLISATLLLTDVCIMTGYSGLAATLRHRFADPVAMVWQQRIAGSALIAAAMALSLAAL</sequence>
<feature type="transmembrane region" description="Helical" evidence="7">
    <location>
        <begin position="146"/>
        <end position="168"/>
    </location>
</feature>
<evidence type="ECO:0000256" key="2">
    <source>
        <dbReference type="ARBA" id="ARBA00007928"/>
    </source>
</evidence>
<keyword evidence="8" id="KW-0732">Signal</keyword>
<feature type="signal peptide" evidence="8">
    <location>
        <begin position="1"/>
        <end position="25"/>
    </location>
</feature>
<proteinExistence type="inferred from homology"/>
<name>A0A2P8F1F9_9GAMM</name>
<reference evidence="9 10" key="1">
    <citation type="submission" date="2018-03" db="EMBL/GenBank/DDBJ databases">
        <title>Genomic Encyclopedia of Archaeal and Bacterial Type Strains, Phase II (KMG-II): from individual species to whole genera.</title>
        <authorList>
            <person name="Goeker M."/>
        </authorList>
    </citation>
    <scope>NUCLEOTIDE SEQUENCE [LARGE SCALE GENOMIC DNA]</scope>
    <source>
        <strain evidence="9 10">DSM 17586</strain>
    </source>
</reference>
<dbReference type="AlphaFoldDB" id="A0A2P8F1F9"/>
<dbReference type="PANTHER" id="PTHR30086:SF14">
    <property type="entry name" value="HOMOSERINE_HOMOSERINE LACTONE EFFLUX PROTEIN"/>
    <property type="match status" value="1"/>
</dbReference>
<dbReference type="GO" id="GO:0005886">
    <property type="term" value="C:plasma membrane"/>
    <property type="evidence" value="ECO:0007669"/>
    <property type="project" value="UniProtKB-SubCell"/>
</dbReference>
<keyword evidence="4 7" id="KW-0812">Transmembrane</keyword>
<feature type="transmembrane region" description="Helical" evidence="7">
    <location>
        <begin position="40"/>
        <end position="63"/>
    </location>
</feature>
<dbReference type="PIRSF" id="PIRSF006324">
    <property type="entry name" value="LeuE"/>
    <property type="match status" value="1"/>
</dbReference>
<dbReference type="Proteomes" id="UP000242133">
    <property type="component" value="Unassembled WGS sequence"/>
</dbReference>
<evidence type="ECO:0000313" key="9">
    <source>
        <dbReference type="EMBL" id="PSL15528.1"/>
    </source>
</evidence>
<evidence type="ECO:0000256" key="4">
    <source>
        <dbReference type="ARBA" id="ARBA00022692"/>
    </source>
</evidence>
<organism evidence="9 10">
    <name type="scientific">Marinobacterium halophilum</name>
    <dbReference type="NCBI Taxonomy" id="267374"/>
    <lineage>
        <taxon>Bacteria</taxon>
        <taxon>Pseudomonadati</taxon>
        <taxon>Pseudomonadota</taxon>
        <taxon>Gammaproteobacteria</taxon>
        <taxon>Oceanospirillales</taxon>
        <taxon>Oceanospirillaceae</taxon>
        <taxon>Marinobacterium</taxon>
    </lineage>
</organism>
<evidence type="ECO:0000256" key="5">
    <source>
        <dbReference type="ARBA" id="ARBA00022989"/>
    </source>
</evidence>
<keyword evidence="3" id="KW-1003">Cell membrane</keyword>
<comment type="similarity">
    <text evidence="2">Belongs to the Rht family.</text>
</comment>
<keyword evidence="5 7" id="KW-1133">Transmembrane helix</keyword>
<feature type="chain" id="PRO_5015165937" evidence="8">
    <location>
        <begin position="26"/>
        <end position="205"/>
    </location>
</feature>
<comment type="subcellular location">
    <subcellularLocation>
        <location evidence="1">Cell membrane</location>
        <topology evidence="1">Multi-pass membrane protein</topology>
    </subcellularLocation>
</comment>
<comment type="caution">
    <text evidence="9">The sequence shown here is derived from an EMBL/GenBank/DDBJ whole genome shotgun (WGS) entry which is preliminary data.</text>
</comment>